<evidence type="ECO:0000313" key="6">
    <source>
        <dbReference type="Proteomes" id="UP000321891"/>
    </source>
</evidence>
<feature type="region of interest" description="Disordered" evidence="1">
    <location>
        <begin position="40"/>
        <end position="66"/>
    </location>
</feature>
<evidence type="ECO:0000256" key="1">
    <source>
        <dbReference type="SAM" id="MobiDB-lite"/>
    </source>
</evidence>
<dbReference type="EMBL" id="BAMV01000057">
    <property type="protein sequence ID" value="GAN61708.1"/>
    <property type="molecule type" value="Genomic_DNA"/>
</dbReference>
<comment type="caution">
    <text evidence="3">The sequence shown here is derived from an EMBL/GenBank/DDBJ whole genome shotgun (WGS) entry which is preliminary data.</text>
</comment>
<keyword evidence="6" id="KW-1185">Reference proteome</keyword>
<dbReference type="AlphaFoldDB" id="A0A0D6N813"/>
<proteinExistence type="predicted"/>
<protein>
    <recommendedName>
        <fullName evidence="2">Transcriptional regulator-like domain-containing protein</fullName>
    </recommendedName>
</protein>
<evidence type="ECO:0000313" key="5">
    <source>
        <dbReference type="Proteomes" id="UP000032671"/>
    </source>
</evidence>
<dbReference type="STRING" id="1231339.Abci_059_020"/>
<evidence type="ECO:0000259" key="2">
    <source>
        <dbReference type="Pfam" id="PF20109"/>
    </source>
</evidence>
<gene>
    <name evidence="3" type="ORF">Abci_059_020</name>
    <name evidence="4" type="ORF">ACI01nite_25470</name>
</gene>
<name>A0A0D6N813_9PROT</name>
<dbReference type="EMBL" id="BJVU01000017">
    <property type="protein sequence ID" value="GEL59945.1"/>
    <property type="molecule type" value="Genomic_DNA"/>
</dbReference>
<organism evidence="3 5">
    <name type="scientific">Acetobacter cibinongensis</name>
    <dbReference type="NCBI Taxonomy" id="146475"/>
    <lineage>
        <taxon>Bacteria</taxon>
        <taxon>Pseudomonadati</taxon>
        <taxon>Pseudomonadota</taxon>
        <taxon>Alphaproteobacteria</taxon>
        <taxon>Acetobacterales</taxon>
        <taxon>Acetobacteraceae</taxon>
        <taxon>Acetobacter</taxon>
    </lineage>
</organism>
<accession>A0A0D6N813</accession>
<reference evidence="3 5" key="1">
    <citation type="submission" date="2012-11" db="EMBL/GenBank/DDBJ databases">
        <title>Whole genome sequence of Acetobacter cibinongensis 4H-1.</title>
        <authorList>
            <person name="Azuma Y."/>
            <person name="Higashiura N."/>
            <person name="Hirakawa H."/>
            <person name="Matsushita K."/>
        </authorList>
    </citation>
    <scope>NUCLEOTIDE SEQUENCE [LARGE SCALE GENOMIC DNA]</scope>
    <source>
        <strain evidence="3 5">4H-1</strain>
    </source>
</reference>
<evidence type="ECO:0000313" key="3">
    <source>
        <dbReference type="EMBL" id="GAN61708.1"/>
    </source>
</evidence>
<dbReference type="RefSeq" id="WP_219810317.1">
    <property type="nucleotide sequence ID" value="NZ_BAMV01000057.1"/>
</dbReference>
<dbReference type="Proteomes" id="UP000321891">
    <property type="component" value="Unassembled WGS sequence"/>
</dbReference>
<dbReference type="Proteomes" id="UP000032671">
    <property type="component" value="Unassembled WGS sequence"/>
</dbReference>
<reference evidence="4 6" key="2">
    <citation type="submission" date="2019-07" db="EMBL/GenBank/DDBJ databases">
        <title>Whole genome shotgun sequence of Acetobacter cibinongensis NBRC 16605.</title>
        <authorList>
            <person name="Hosoyama A."/>
            <person name="Uohara A."/>
            <person name="Ohji S."/>
            <person name="Ichikawa N."/>
        </authorList>
    </citation>
    <scope>NUCLEOTIDE SEQUENCE [LARGE SCALE GENOMIC DNA]</scope>
    <source>
        <strain evidence="4 6">NBRC 16605</strain>
    </source>
</reference>
<dbReference type="Pfam" id="PF20109">
    <property type="entry name" value="Trans_reg_dom"/>
    <property type="match status" value="1"/>
</dbReference>
<dbReference type="InterPro" id="IPR045465">
    <property type="entry name" value="Trans_reg_dom"/>
</dbReference>
<accession>A0A6N3SRC9</accession>
<feature type="domain" description="Transcriptional regulator-like" evidence="2">
    <location>
        <begin position="5"/>
        <end position="63"/>
    </location>
</feature>
<evidence type="ECO:0000313" key="4">
    <source>
        <dbReference type="EMBL" id="GEL59945.1"/>
    </source>
</evidence>
<sequence length="66" mass="8033">MPGADWQNQARYEHLRDANPAELGWEYLRRNRRYRDEQRACADLSPDDPAQAEFARRWGPRFRRRS</sequence>